<dbReference type="InterPro" id="IPR036047">
    <property type="entry name" value="F-box-like_dom_sf"/>
</dbReference>
<dbReference type="CDD" id="cd21075">
    <property type="entry name" value="DBD_XPA-like"/>
    <property type="match status" value="1"/>
</dbReference>
<feature type="region of interest" description="Disordered" evidence="1">
    <location>
        <begin position="1"/>
        <end position="35"/>
    </location>
</feature>
<name>A0AA48IC88_9TREE</name>
<dbReference type="KEGG" id="ccac:CcaHIS019_0302370"/>
<dbReference type="AlphaFoldDB" id="A0AA48IC88"/>
<dbReference type="RefSeq" id="XP_060455433.1">
    <property type="nucleotide sequence ID" value="XM_060598661.1"/>
</dbReference>
<dbReference type="Gene3D" id="3.90.530.10">
    <property type="entry name" value="XPA C-terminal domain"/>
    <property type="match status" value="1"/>
</dbReference>
<feature type="compositionally biased region" description="Basic and acidic residues" evidence="1">
    <location>
        <begin position="7"/>
        <end position="20"/>
    </location>
</feature>
<dbReference type="Proteomes" id="UP001233271">
    <property type="component" value="Chromosome 3"/>
</dbReference>
<gene>
    <name evidence="2" type="ORF">CcaverHIS019_0302370</name>
</gene>
<evidence type="ECO:0000313" key="3">
    <source>
        <dbReference type="Proteomes" id="UP001233271"/>
    </source>
</evidence>
<evidence type="ECO:0000313" key="2">
    <source>
        <dbReference type="EMBL" id="BEI90167.1"/>
    </source>
</evidence>
<dbReference type="EMBL" id="AP028214">
    <property type="protein sequence ID" value="BEI90167.1"/>
    <property type="molecule type" value="Genomic_DNA"/>
</dbReference>
<keyword evidence="3" id="KW-1185">Reference proteome</keyword>
<accession>A0AA48IC88</accession>
<protein>
    <recommendedName>
        <fullName evidence="4">F-box domain-containing protein</fullName>
    </recommendedName>
</protein>
<feature type="region of interest" description="Disordered" evidence="1">
    <location>
        <begin position="288"/>
        <end position="319"/>
    </location>
</feature>
<dbReference type="GeneID" id="85494038"/>
<dbReference type="InterPro" id="IPR037129">
    <property type="entry name" value="XPA_sf"/>
</dbReference>
<proteinExistence type="predicted"/>
<reference evidence="2" key="1">
    <citation type="journal article" date="2023" name="BMC Genomics">
        <title>Chromosome-level genome assemblies of Cutaneotrichosporon spp. (Trichosporonales, Basidiomycota) reveal imbalanced evolution between nucleotide sequences and chromosome synteny.</title>
        <authorList>
            <person name="Kobayashi Y."/>
            <person name="Kayamori A."/>
            <person name="Aoki K."/>
            <person name="Shiwa Y."/>
            <person name="Matsutani M."/>
            <person name="Fujita N."/>
            <person name="Sugita T."/>
            <person name="Iwasaki W."/>
            <person name="Tanaka N."/>
            <person name="Takashima M."/>
        </authorList>
    </citation>
    <scope>NUCLEOTIDE SEQUENCE</scope>
    <source>
        <strain evidence="2">HIS019</strain>
    </source>
</reference>
<evidence type="ECO:0008006" key="4">
    <source>
        <dbReference type="Google" id="ProtNLM"/>
    </source>
</evidence>
<dbReference type="SUPFAM" id="SSF81383">
    <property type="entry name" value="F-box domain"/>
    <property type="match status" value="1"/>
</dbReference>
<sequence length="431" mass="48819">MDVDSVDSTRSDSVDRHAVDSDVGGSQYDGKGVKRIRPPPVTKLIRWNDLQNWYSRKDTPLLTLPPELLDRIFSLETGLAVRDYVALAGVNRMFRRLFDDAVFKEICLHRLSSDKPANPLTANPPSGVPFTSQIFSRDVPEWKISNTTTSLLDIPSNTYTPRGKRKDWSRAQYAVYRQERDIHLMKHRLDRYKAGCQASEKRKATSGKPIEHPPVKDGTATRQVIGVVRGCRPGERPFGPKGEATDQQIARYDHSTYEQRVLGVHEWSENRLVELEAELKALIHEAEHPAEHPGSEDEDERCEPWSVPSTPESVDPSEDKMFAFEPSDWGEDGYRVIHDFWPSPYRNKAAASLYERRINKTVGLSFVKCSWQTANDLYKLTDAELATLKHVLAANPLNKATPRRLFLETAVEALAYRAHGGPVGHANYQYA</sequence>
<organism evidence="2 3">
    <name type="scientific">Cutaneotrichosporon cavernicola</name>
    <dbReference type="NCBI Taxonomy" id="279322"/>
    <lineage>
        <taxon>Eukaryota</taxon>
        <taxon>Fungi</taxon>
        <taxon>Dikarya</taxon>
        <taxon>Basidiomycota</taxon>
        <taxon>Agaricomycotina</taxon>
        <taxon>Tremellomycetes</taxon>
        <taxon>Trichosporonales</taxon>
        <taxon>Trichosporonaceae</taxon>
        <taxon>Cutaneotrichosporon</taxon>
    </lineage>
</organism>
<evidence type="ECO:0000256" key="1">
    <source>
        <dbReference type="SAM" id="MobiDB-lite"/>
    </source>
</evidence>